<name>A0A2W5VKE3_9CAUL</name>
<dbReference type="InterPro" id="IPR011010">
    <property type="entry name" value="DNA_brk_join_enz"/>
</dbReference>
<dbReference type="RefSeq" id="WP_304273248.1">
    <property type="nucleotide sequence ID" value="NZ_QFQZ01000002.1"/>
</dbReference>
<gene>
    <name evidence="2" type="ORF">DI526_01480</name>
</gene>
<reference evidence="2 3" key="1">
    <citation type="submission" date="2017-08" db="EMBL/GenBank/DDBJ databases">
        <title>Infants hospitalized years apart are colonized by the same room-sourced microbial strains.</title>
        <authorList>
            <person name="Brooks B."/>
            <person name="Olm M.R."/>
            <person name="Firek B.A."/>
            <person name="Baker R."/>
            <person name="Thomas B.C."/>
            <person name="Morowitz M.J."/>
            <person name="Banfield J.F."/>
        </authorList>
    </citation>
    <scope>NUCLEOTIDE SEQUENCE [LARGE SCALE GENOMIC DNA]</scope>
    <source>
        <strain evidence="2">S2_003_000_R2_4</strain>
    </source>
</reference>
<evidence type="ECO:0008006" key="4">
    <source>
        <dbReference type="Google" id="ProtNLM"/>
    </source>
</evidence>
<evidence type="ECO:0000256" key="1">
    <source>
        <dbReference type="ARBA" id="ARBA00023172"/>
    </source>
</evidence>
<dbReference type="GO" id="GO:0015074">
    <property type="term" value="P:DNA integration"/>
    <property type="evidence" value="ECO:0007669"/>
    <property type="project" value="InterPro"/>
</dbReference>
<dbReference type="GO" id="GO:0006310">
    <property type="term" value="P:DNA recombination"/>
    <property type="evidence" value="ECO:0007669"/>
    <property type="project" value="UniProtKB-KW"/>
</dbReference>
<comment type="caution">
    <text evidence="2">The sequence shown here is derived from an EMBL/GenBank/DDBJ whole genome shotgun (WGS) entry which is preliminary data.</text>
</comment>
<dbReference type="Gene3D" id="1.10.443.10">
    <property type="entry name" value="Intergrase catalytic core"/>
    <property type="match status" value="1"/>
</dbReference>
<dbReference type="EMBL" id="QFQZ01000002">
    <property type="protein sequence ID" value="PZR37216.1"/>
    <property type="molecule type" value="Genomic_DNA"/>
</dbReference>
<keyword evidence="1" id="KW-0233">DNA recombination</keyword>
<organism evidence="2 3">
    <name type="scientific">Caulobacter segnis</name>
    <dbReference type="NCBI Taxonomy" id="88688"/>
    <lineage>
        <taxon>Bacteria</taxon>
        <taxon>Pseudomonadati</taxon>
        <taxon>Pseudomonadota</taxon>
        <taxon>Alphaproteobacteria</taxon>
        <taxon>Caulobacterales</taxon>
        <taxon>Caulobacteraceae</taxon>
        <taxon>Caulobacter</taxon>
    </lineage>
</organism>
<dbReference type="AlphaFoldDB" id="A0A2W5VKE3"/>
<sequence length="385" mass="42788">MKYVKKVPGPNGELYLRKKGLPLIPLKAPLPAPGEEAGSALEEEIKALIAGHTAPRARKGTLSEALRTYELEDANFLNNADSTKALYRIFLGEFEEDMGALPISAFTPAFILELRNEWAKQGYRAANLRLQVLKNVIKPALIADGAQSDPFSLIDGVRRPADLKEPHIIWPEIEVTRVIEAAIEERQFGLARAVAIARYVGARRGDLVKIPKTARQAGHFRFLSTKKKIPVDMPEDPLLTAWLAKTPAAQPKSKWQEHVERKSGVIKLPPATLVYNTRNLRFTESGLGQALADLVGRLHAQERLESPDYDFHGLRHTRGVEAALAGCTDAQGAALMGHSSPTSFAQYRRQADRLRMSRDGQALILAMRTRDLGDEWKKEWQKSGK</sequence>
<accession>A0A2W5VKE3</accession>
<dbReference type="InterPro" id="IPR013762">
    <property type="entry name" value="Integrase-like_cat_sf"/>
</dbReference>
<dbReference type="SUPFAM" id="SSF56349">
    <property type="entry name" value="DNA breaking-rejoining enzymes"/>
    <property type="match status" value="1"/>
</dbReference>
<protein>
    <recommendedName>
        <fullName evidence="4">Integrase</fullName>
    </recommendedName>
</protein>
<dbReference type="Proteomes" id="UP000249393">
    <property type="component" value="Unassembled WGS sequence"/>
</dbReference>
<dbReference type="GO" id="GO:0003677">
    <property type="term" value="F:DNA binding"/>
    <property type="evidence" value="ECO:0007669"/>
    <property type="project" value="InterPro"/>
</dbReference>
<evidence type="ECO:0000313" key="3">
    <source>
        <dbReference type="Proteomes" id="UP000249393"/>
    </source>
</evidence>
<evidence type="ECO:0000313" key="2">
    <source>
        <dbReference type="EMBL" id="PZR37216.1"/>
    </source>
</evidence>
<proteinExistence type="predicted"/>